<keyword evidence="2" id="KW-1185">Reference proteome</keyword>
<dbReference type="EMBL" id="CP011388">
    <property type="protein sequence ID" value="ANE45955.1"/>
    <property type="molecule type" value="Genomic_DNA"/>
</dbReference>
<reference evidence="1 2" key="1">
    <citation type="submission" date="2015-01" db="EMBL/GenBank/DDBJ databases">
        <title>Paenibacillus swuensis/DY6/whole genome sequencing.</title>
        <authorList>
            <person name="Kim M.K."/>
            <person name="Srinivasan S."/>
            <person name="Lee J.-J."/>
        </authorList>
    </citation>
    <scope>NUCLEOTIDE SEQUENCE [LARGE SCALE GENOMIC DNA]</scope>
    <source>
        <strain evidence="1 2">DY6</strain>
    </source>
</reference>
<evidence type="ECO:0000313" key="1">
    <source>
        <dbReference type="EMBL" id="ANE45955.1"/>
    </source>
</evidence>
<gene>
    <name evidence="1" type="ORF">SY83_06255</name>
</gene>
<dbReference type="Proteomes" id="UP000076927">
    <property type="component" value="Chromosome"/>
</dbReference>
<dbReference type="PATRIC" id="fig|1178515.4.peg.1254"/>
<dbReference type="RefSeq" id="WP_068605255.1">
    <property type="nucleotide sequence ID" value="NZ_CP011388.1"/>
</dbReference>
<dbReference type="KEGG" id="pswu:SY83_06255"/>
<sequence length="120" mass="13709">MKPDKDQLTLDQQKLTEEWNNTLPTILGSSDKATVQADAADPRSLRVAIANSGRTQYSFDFKVTYTDSREIDTQLVDVEADGIHVDEHTEIIQNMIHDYVRHMRECAQNLQQITHYSSSN</sequence>
<dbReference type="AlphaFoldDB" id="A0A172TFW1"/>
<evidence type="ECO:0000313" key="2">
    <source>
        <dbReference type="Proteomes" id="UP000076927"/>
    </source>
</evidence>
<organism evidence="1 2">
    <name type="scientific">Paenibacillus swuensis</name>
    <dbReference type="NCBI Taxonomy" id="1178515"/>
    <lineage>
        <taxon>Bacteria</taxon>
        <taxon>Bacillati</taxon>
        <taxon>Bacillota</taxon>
        <taxon>Bacilli</taxon>
        <taxon>Bacillales</taxon>
        <taxon>Paenibacillaceae</taxon>
        <taxon>Paenibacillus</taxon>
    </lineage>
</organism>
<proteinExistence type="predicted"/>
<dbReference type="OrthoDB" id="2971377at2"/>
<accession>A0A172TFW1</accession>
<dbReference type="STRING" id="1178515.SY83_06255"/>
<name>A0A172TFW1_9BACL</name>
<protein>
    <submittedName>
        <fullName evidence="1">Uncharacterized protein</fullName>
    </submittedName>
</protein>